<accession>A0AC34F4A6</accession>
<evidence type="ECO:0000313" key="1">
    <source>
        <dbReference type="Proteomes" id="UP000887579"/>
    </source>
</evidence>
<reference evidence="2" key="1">
    <citation type="submission" date="2022-11" db="UniProtKB">
        <authorList>
            <consortium name="WormBaseParasite"/>
        </authorList>
    </citation>
    <scope>IDENTIFICATION</scope>
</reference>
<proteinExistence type="predicted"/>
<organism evidence="1 2">
    <name type="scientific">Panagrolaimus sp. ES5</name>
    <dbReference type="NCBI Taxonomy" id="591445"/>
    <lineage>
        <taxon>Eukaryota</taxon>
        <taxon>Metazoa</taxon>
        <taxon>Ecdysozoa</taxon>
        <taxon>Nematoda</taxon>
        <taxon>Chromadorea</taxon>
        <taxon>Rhabditida</taxon>
        <taxon>Tylenchina</taxon>
        <taxon>Panagrolaimomorpha</taxon>
        <taxon>Panagrolaimoidea</taxon>
        <taxon>Panagrolaimidae</taxon>
        <taxon>Panagrolaimus</taxon>
    </lineage>
</organism>
<protein>
    <submittedName>
        <fullName evidence="2">Uncharacterized protein</fullName>
    </submittedName>
</protein>
<dbReference type="Proteomes" id="UP000887579">
    <property type="component" value="Unplaced"/>
</dbReference>
<dbReference type="WBParaSite" id="ES5_v2.g11820.t1">
    <property type="protein sequence ID" value="ES5_v2.g11820.t1"/>
    <property type="gene ID" value="ES5_v2.g11820"/>
</dbReference>
<sequence length="575" mass="64839">MNYFLQENGAKFVANVAAAATTEDNTILLIEAGVLPPLVKLLKSKNPDVLFEAVCALRNISSDFSKEVVANQAALPSLVKCFKAKTSKMLSEVVLCFTSISKESENIPLILEAGAVKPLIKLLEFKYIAVRKEALKALLNIIFDDSERCQQILDDGALEAASNNIIENIVKFKNDYVSILINNYDIISLITNNLEIENAAVVENILSTLKTFFEIDEFKKLCFQKFKDCNGPEIIENLKFEDDDEEEILELSNWIKDFVNSCSTESNSDVNTSESPNRSLKRSPDSEVEGPNIKKLKISLDEQNGEQPVASMAEVEHVDFDSPEQNHPFDQSNNNDEELHNNNFDDINSPPADSIPNIEPSLPEETNTVDAADLNDVKPFSLVSPIVINFPAGETTPLNNANRNENTFASFKYFSPSEHFLDECCEKLGLKFNAEEYFTNFRFKIKITQISSDSKPDTILELNDKSGFGCLSMLFTGTEQHTQAIWKELNGKVFKFYDDMNKIQNVIASKILTDEHLEIIVSWLKCRILIYCNGTWKKYGIWNSEAEDVPLFVLEKKENGSETIYQIILSFKLEK</sequence>
<name>A0AC34F4A6_9BILA</name>
<evidence type="ECO:0000313" key="2">
    <source>
        <dbReference type="WBParaSite" id="ES5_v2.g11820.t1"/>
    </source>
</evidence>